<evidence type="ECO:0000256" key="3">
    <source>
        <dbReference type="ARBA" id="ARBA00023242"/>
    </source>
</evidence>
<dbReference type="InterPro" id="IPR051365">
    <property type="entry name" value="TOX_HMG-box_domain"/>
</dbReference>
<dbReference type="InterPro" id="IPR036910">
    <property type="entry name" value="HMG_box_dom_sf"/>
</dbReference>
<evidence type="ECO:0000259" key="5">
    <source>
        <dbReference type="PROSITE" id="PS50118"/>
    </source>
</evidence>
<dbReference type="GO" id="GO:0006357">
    <property type="term" value="P:regulation of transcription by RNA polymerase II"/>
    <property type="evidence" value="ECO:0007669"/>
    <property type="project" value="TreeGrafter"/>
</dbReference>
<gene>
    <name evidence="6" type="primary">TOX4</name>
    <name evidence="6" type="ORF">RLOC_00014571</name>
</gene>
<dbReference type="PANTHER" id="PTHR45781">
    <property type="entry name" value="AGAP000281-PA"/>
    <property type="match status" value="1"/>
</dbReference>
<dbReference type="EMBL" id="MUZQ01000655">
    <property type="protein sequence ID" value="OWK49933.1"/>
    <property type="molecule type" value="Genomic_DNA"/>
</dbReference>
<name>A0A218U896_9PASE</name>
<dbReference type="GO" id="GO:0031490">
    <property type="term" value="F:chromatin DNA binding"/>
    <property type="evidence" value="ECO:0007669"/>
    <property type="project" value="TreeGrafter"/>
</dbReference>
<keyword evidence="3 4" id="KW-0539">Nucleus</keyword>
<evidence type="ECO:0000256" key="1">
    <source>
        <dbReference type="ARBA" id="ARBA00004123"/>
    </source>
</evidence>
<evidence type="ECO:0000256" key="4">
    <source>
        <dbReference type="PROSITE-ProRule" id="PRU00267"/>
    </source>
</evidence>
<dbReference type="AlphaFoldDB" id="A0A218U896"/>
<protein>
    <submittedName>
        <fullName evidence="6">TOX high mobility group box family member 4</fullName>
    </submittedName>
</protein>
<dbReference type="SUPFAM" id="SSF47095">
    <property type="entry name" value="HMG-box"/>
    <property type="match status" value="1"/>
</dbReference>
<dbReference type="STRING" id="299123.ENSLSDP00000001704"/>
<feature type="DNA-binding region" description="HMG box" evidence="4">
    <location>
        <begin position="1"/>
        <end position="32"/>
    </location>
</feature>
<dbReference type="Proteomes" id="UP000197619">
    <property type="component" value="Unassembled WGS sequence"/>
</dbReference>
<evidence type="ECO:0000256" key="2">
    <source>
        <dbReference type="ARBA" id="ARBA00023125"/>
    </source>
</evidence>
<comment type="subcellular location">
    <subcellularLocation>
        <location evidence="1">Nucleus</location>
    </subcellularLocation>
</comment>
<keyword evidence="7" id="KW-1185">Reference proteome</keyword>
<comment type="caution">
    <text evidence="6">The sequence shown here is derived from an EMBL/GenBank/DDBJ whole genome shotgun (WGS) entry which is preliminary data.</text>
</comment>
<feature type="domain" description="HMG box" evidence="5">
    <location>
        <begin position="1"/>
        <end position="32"/>
    </location>
</feature>
<proteinExistence type="predicted"/>
<reference evidence="6 7" key="1">
    <citation type="submission" date="2017-05" db="EMBL/GenBank/DDBJ databases">
        <title>Genome of assembly of the Bengalese finch, Lonchura striata domestica.</title>
        <authorList>
            <person name="Colquitt B.M."/>
            <person name="Brainard M.S."/>
        </authorList>
    </citation>
    <scope>NUCLEOTIDE SEQUENCE [LARGE SCALE GENOMIC DNA]</scope>
    <source>
        <strain evidence="6">White83orange57</strain>
    </source>
</reference>
<dbReference type="GO" id="GO:0005634">
    <property type="term" value="C:nucleus"/>
    <property type="evidence" value="ECO:0007669"/>
    <property type="project" value="UniProtKB-SubCell"/>
</dbReference>
<accession>A0A218U896</accession>
<dbReference type="InterPro" id="IPR009071">
    <property type="entry name" value="HMG_box_dom"/>
</dbReference>
<dbReference type="Gene3D" id="1.10.30.10">
    <property type="entry name" value="High mobility group box domain"/>
    <property type="match status" value="1"/>
</dbReference>
<organism evidence="6 7">
    <name type="scientific">Lonchura striata</name>
    <name type="common">white-rumped munia</name>
    <dbReference type="NCBI Taxonomy" id="40157"/>
    <lineage>
        <taxon>Eukaryota</taxon>
        <taxon>Metazoa</taxon>
        <taxon>Chordata</taxon>
        <taxon>Craniata</taxon>
        <taxon>Vertebrata</taxon>
        <taxon>Euteleostomi</taxon>
        <taxon>Archelosauria</taxon>
        <taxon>Archosauria</taxon>
        <taxon>Dinosauria</taxon>
        <taxon>Saurischia</taxon>
        <taxon>Theropoda</taxon>
        <taxon>Coelurosauria</taxon>
        <taxon>Aves</taxon>
        <taxon>Neognathae</taxon>
        <taxon>Neoaves</taxon>
        <taxon>Telluraves</taxon>
        <taxon>Australaves</taxon>
        <taxon>Passeriformes</taxon>
        <taxon>Passeroidea</taxon>
        <taxon>Estrildidae</taxon>
        <taxon>Estrildinae</taxon>
        <taxon>Lonchura</taxon>
    </lineage>
</organism>
<dbReference type="PANTHER" id="PTHR45781:SF1">
    <property type="entry name" value="HMG BOX DOMAIN-CONTAINING PROTEIN"/>
    <property type="match status" value="1"/>
</dbReference>
<evidence type="ECO:0000313" key="7">
    <source>
        <dbReference type="Proteomes" id="UP000197619"/>
    </source>
</evidence>
<sequence length="110" mass="12196">MWDSLGEEQKQVYKRKTEAAKKEYLKALTAYKATLVASPPRLELVESPAGGAEWPRSRCVRAGCENAPVASGDWDEEFCSSECLVRHCRDVFLAWLAARSAGSSNVVFVK</sequence>
<dbReference type="PROSITE" id="PS50118">
    <property type="entry name" value="HMG_BOX_2"/>
    <property type="match status" value="1"/>
</dbReference>
<evidence type="ECO:0000313" key="6">
    <source>
        <dbReference type="EMBL" id="OWK49933.1"/>
    </source>
</evidence>
<keyword evidence="2 4" id="KW-0238">DNA-binding</keyword>